<dbReference type="PRINTS" id="PR00598">
    <property type="entry name" value="HTHMARR"/>
</dbReference>
<dbReference type="InterPro" id="IPR000835">
    <property type="entry name" value="HTH_MarR-typ"/>
</dbReference>
<dbReference type="EMBL" id="FRDN01000006">
    <property type="protein sequence ID" value="SHN69864.1"/>
    <property type="molecule type" value="Genomic_DNA"/>
</dbReference>
<name>A0A1M7TGJ2_9FIRM</name>
<evidence type="ECO:0000259" key="4">
    <source>
        <dbReference type="PROSITE" id="PS50995"/>
    </source>
</evidence>
<dbReference type="InterPro" id="IPR036390">
    <property type="entry name" value="WH_DNA-bd_sf"/>
</dbReference>
<evidence type="ECO:0000313" key="6">
    <source>
        <dbReference type="Proteomes" id="UP000184010"/>
    </source>
</evidence>
<keyword evidence="2" id="KW-0238">DNA-binding</keyword>
<dbReference type="SMART" id="SM00347">
    <property type="entry name" value="HTH_MARR"/>
    <property type="match status" value="1"/>
</dbReference>
<reference evidence="6" key="1">
    <citation type="submission" date="2016-12" db="EMBL/GenBank/DDBJ databases">
        <authorList>
            <person name="Varghese N."/>
            <person name="Submissions S."/>
        </authorList>
    </citation>
    <scope>NUCLEOTIDE SEQUENCE [LARGE SCALE GENOMIC DNA]</scope>
    <source>
        <strain evidence="6">DSM 11544</strain>
    </source>
</reference>
<evidence type="ECO:0000313" key="5">
    <source>
        <dbReference type="EMBL" id="SHN69864.1"/>
    </source>
</evidence>
<feature type="domain" description="HTH marR-type" evidence="4">
    <location>
        <begin position="1"/>
        <end position="141"/>
    </location>
</feature>
<accession>A0A1M7TGJ2</accession>
<dbReference type="RefSeq" id="WP_072772460.1">
    <property type="nucleotide sequence ID" value="NZ_FRDN01000006.1"/>
</dbReference>
<proteinExistence type="predicted"/>
<sequence length="151" mass="18046">MNERIDKRKSLIKAISAIDRYSQTYIGRNIKDYNIGQGQWAFLTQLLFNYDGITQEELSELLNIDKANTARALKKLEEEGYVYREEDPKDGRKKIVYVTAKARDFEEEFHEVFKGLNRILAKDFTEEERETARRILYKMLDNIADYERRHR</sequence>
<evidence type="ECO:0000256" key="2">
    <source>
        <dbReference type="ARBA" id="ARBA00023125"/>
    </source>
</evidence>
<dbReference type="InterPro" id="IPR036388">
    <property type="entry name" value="WH-like_DNA-bd_sf"/>
</dbReference>
<evidence type="ECO:0000256" key="3">
    <source>
        <dbReference type="ARBA" id="ARBA00023163"/>
    </source>
</evidence>
<keyword evidence="1" id="KW-0805">Transcription regulation</keyword>
<dbReference type="PANTHER" id="PTHR42756:SF2">
    <property type="entry name" value="MARR FAMILY REGULATORY PROTEIN"/>
    <property type="match status" value="1"/>
</dbReference>
<dbReference type="InterPro" id="IPR023187">
    <property type="entry name" value="Tscrpt_reg_MarR-type_CS"/>
</dbReference>
<dbReference type="AlphaFoldDB" id="A0A1M7TGJ2"/>
<dbReference type="PROSITE" id="PS50995">
    <property type="entry name" value="HTH_MARR_2"/>
    <property type="match status" value="1"/>
</dbReference>
<dbReference type="PANTHER" id="PTHR42756">
    <property type="entry name" value="TRANSCRIPTIONAL REGULATOR, MARR"/>
    <property type="match status" value="1"/>
</dbReference>
<dbReference type="SUPFAM" id="SSF46785">
    <property type="entry name" value="Winged helix' DNA-binding domain"/>
    <property type="match status" value="1"/>
</dbReference>
<protein>
    <submittedName>
        <fullName evidence="5">Transcriptional regulator, MarR family</fullName>
    </submittedName>
</protein>
<organism evidence="5 6">
    <name type="scientific">Desulfitobacterium chlororespirans DSM 11544</name>
    <dbReference type="NCBI Taxonomy" id="1121395"/>
    <lineage>
        <taxon>Bacteria</taxon>
        <taxon>Bacillati</taxon>
        <taxon>Bacillota</taxon>
        <taxon>Clostridia</taxon>
        <taxon>Eubacteriales</taxon>
        <taxon>Desulfitobacteriaceae</taxon>
        <taxon>Desulfitobacterium</taxon>
    </lineage>
</organism>
<dbReference type="CDD" id="cd00090">
    <property type="entry name" value="HTH_ARSR"/>
    <property type="match status" value="1"/>
</dbReference>
<keyword evidence="3" id="KW-0804">Transcription</keyword>
<dbReference type="GO" id="GO:0003677">
    <property type="term" value="F:DNA binding"/>
    <property type="evidence" value="ECO:0007669"/>
    <property type="project" value="UniProtKB-KW"/>
</dbReference>
<dbReference type="Proteomes" id="UP000184010">
    <property type="component" value="Unassembled WGS sequence"/>
</dbReference>
<dbReference type="STRING" id="1121395.SAMN02745215_01999"/>
<dbReference type="InterPro" id="IPR011991">
    <property type="entry name" value="ArsR-like_HTH"/>
</dbReference>
<gene>
    <name evidence="5" type="ORF">SAMN02745215_01999</name>
</gene>
<dbReference type="GO" id="GO:0003700">
    <property type="term" value="F:DNA-binding transcription factor activity"/>
    <property type="evidence" value="ECO:0007669"/>
    <property type="project" value="InterPro"/>
</dbReference>
<dbReference type="PROSITE" id="PS01117">
    <property type="entry name" value="HTH_MARR_1"/>
    <property type="match status" value="1"/>
</dbReference>
<evidence type="ECO:0000256" key="1">
    <source>
        <dbReference type="ARBA" id="ARBA00023015"/>
    </source>
</evidence>
<dbReference type="Pfam" id="PF01047">
    <property type="entry name" value="MarR"/>
    <property type="match status" value="1"/>
</dbReference>
<keyword evidence="6" id="KW-1185">Reference proteome</keyword>
<dbReference type="Gene3D" id="1.10.10.10">
    <property type="entry name" value="Winged helix-like DNA-binding domain superfamily/Winged helix DNA-binding domain"/>
    <property type="match status" value="1"/>
</dbReference>